<dbReference type="CDD" id="cd00041">
    <property type="entry name" value="CUB"/>
    <property type="match status" value="1"/>
</dbReference>
<proteinExistence type="predicted"/>
<dbReference type="InterPro" id="IPR035914">
    <property type="entry name" value="Sperma_CUB_dom_sf"/>
</dbReference>
<dbReference type="eggNOG" id="KOG4297">
    <property type="taxonomic scope" value="Eukaryota"/>
</dbReference>
<gene>
    <name evidence="6" type="ORF">DAPPUDRAFT_314111</name>
</gene>
<feature type="chain" id="PRO_5003240628" description="CUB domain-containing protein" evidence="3">
    <location>
        <begin position="22"/>
        <end position="335"/>
    </location>
</feature>
<evidence type="ECO:0000259" key="5">
    <source>
        <dbReference type="PROSITE" id="PS50060"/>
    </source>
</evidence>
<dbReference type="AlphaFoldDB" id="E9G4Q4"/>
<dbReference type="Gene3D" id="2.60.120.290">
    <property type="entry name" value="Spermadhesin, CUB domain"/>
    <property type="match status" value="1"/>
</dbReference>
<dbReference type="PROSITE" id="PS01180">
    <property type="entry name" value="CUB"/>
    <property type="match status" value="1"/>
</dbReference>
<dbReference type="PhylomeDB" id="E9G4Q4"/>
<dbReference type="Gene3D" id="2.60.120.200">
    <property type="match status" value="1"/>
</dbReference>
<comment type="caution">
    <text evidence="2">Lacks conserved residue(s) required for the propagation of feature annotation.</text>
</comment>
<dbReference type="InterPro" id="IPR013320">
    <property type="entry name" value="ConA-like_dom_sf"/>
</dbReference>
<evidence type="ECO:0000259" key="4">
    <source>
        <dbReference type="PROSITE" id="PS01180"/>
    </source>
</evidence>
<dbReference type="HOGENOM" id="CLU_691280_0_0_1"/>
<dbReference type="KEGG" id="dpx:DAPPUDRAFT_314111"/>
<evidence type="ECO:0000256" key="1">
    <source>
        <dbReference type="ARBA" id="ARBA00023157"/>
    </source>
</evidence>
<keyword evidence="3" id="KW-0732">Signal</keyword>
<dbReference type="FunFam" id="2.60.120.290:FF:000005">
    <property type="entry name" value="Procollagen C-endopeptidase enhancer 1"/>
    <property type="match status" value="1"/>
</dbReference>
<evidence type="ECO:0000256" key="3">
    <source>
        <dbReference type="SAM" id="SignalP"/>
    </source>
</evidence>
<dbReference type="Proteomes" id="UP000000305">
    <property type="component" value="Unassembled WGS sequence"/>
</dbReference>
<protein>
    <recommendedName>
        <fullName evidence="8">CUB domain-containing protein</fullName>
    </recommendedName>
</protein>
<sequence>MSKNYSFKLFLAAIAIGICFAGRVPAASTINKSERDKLILDVDPLSARALLNNDFESGFEEPWYDSSPSTVHWIVEDFSLQSELNNPVPAPSAGSKYLRAIRNEQLSSGLLILRTVTFTAFPGDEISFNFWIRSRYTGGNTLDLVLVQGALETTLLSLSSYSTSVNKEWRPTSSPIPVTEPTEVTLVFYAYCGGNAEDAIAIDDIVVGSTIPTTTIPPSTTPLPGVCGGNFSEPSGIFSSPNYPNPYGNNEICEYMIQVAQGNRIVLNFLEFSTESGADYVTVYDGLTTASPVLVRASGLSTDLLTTSSGSSCLVVHTSDGANSSRGWSATYATA</sequence>
<dbReference type="InterPro" id="IPR052129">
    <property type="entry name" value="Spermadhesin-Link_domain"/>
</dbReference>
<feature type="domain" description="CUB" evidence="4">
    <location>
        <begin position="227"/>
        <end position="335"/>
    </location>
</feature>
<dbReference type="SMART" id="SM00042">
    <property type="entry name" value="CUB"/>
    <property type="match status" value="1"/>
</dbReference>
<name>E9G4Q4_DAPPU</name>
<dbReference type="InterPro" id="IPR000859">
    <property type="entry name" value="CUB_dom"/>
</dbReference>
<dbReference type="Pfam" id="PF00431">
    <property type="entry name" value="CUB"/>
    <property type="match status" value="1"/>
</dbReference>
<keyword evidence="1" id="KW-1015">Disulfide bond</keyword>
<dbReference type="PANTHER" id="PTHR46908">
    <property type="entry name" value="CUBILIN-LIKE PROTEIN"/>
    <property type="match status" value="1"/>
</dbReference>
<evidence type="ECO:0000313" key="6">
    <source>
        <dbReference type="EMBL" id="EFX85339.1"/>
    </source>
</evidence>
<dbReference type="SUPFAM" id="SSF49899">
    <property type="entry name" value="Concanavalin A-like lectins/glucanases"/>
    <property type="match status" value="1"/>
</dbReference>
<dbReference type="InParanoid" id="E9G4Q4"/>
<dbReference type="EMBL" id="GL732532">
    <property type="protein sequence ID" value="EFX85339.1"/>
    <property type="molecule type" value="Genomic_DNA"/>
</dbReference>
<dbReference type="PANTHER" id="PTHR46908:SF8">
    <property type="entry name" value="C-TYPE LECTIN DOMAIN-CONTAINING PROTEIN"/>
    <property type="match status" value="1"/>
</dbReference>
<dbReference type="OrthoDB" id="6358067at2759"/>
<evidence type="ECO:0000313" key="7">
    <source>
        <dbReference type="Proteomes" id="UP000000305"/>
    </source>
</evidence>
<dbReference type="InterPro" id="IPR000998">
    <property type="entry name" value="MAM_dom"/>
</dbReference>
<keyword evidence="7" id="KW-1185">Reference proteome</keyword>
<dbReference type="STRING" id="6669.E9G4Q4"/>
<reference evidence="6 7" key="1">
    <citation type="journal article" date="2011" name="Science">
        <title>The ecoresponsive genome of Daphnia pulex.</title>
        <authorList>
            <person name="Colbourne J.K."/>
            <person name="Pfrender M.E."/>
            <person name="Gilbert D."/>
            <person name="Thomas W.K."/>
            <person name="Tucker A."/>
            <person name="Oakley T.H."/>
            <person name="Tokishita S."/>
            <person name="Aerts A."/>
            <person name="Arnold G.J."/>
            <person name="Basu M.K."/>
            <person name="Bauer D.J."/>
            <person name="Caceres C.E."/>
            <person name="Carmel L."/>
            <person name="Casola C."/>
            <person name="Choi J.H."/>
            <person name="Detter J.C."/>
            <person name="Dong Q."/>
            <person name="Dusheyko S."/>
            <person name="Eads B.D."/>
            <person name="Frohlich T."/>
            <person name="Geiler-Samerotte K.A."/>
            <person name="Gerlach D."/>
            <person name="Hatcher P."/>
            <person name="Jogdeo S."/>
            <person name="Krijgsveld J."/>
            <person name="Kriventseva E.V."/>
            <person name="Kultz D."/>
            <person name="Laforsch C."/>
            <person name="Lindquist E."/>
            <person name="Lopez J."/>
            <person name="Manak J.R."/>
            <person name="Muller J."/>
            <person name="Pangilinan J."/>
            <person name="Patwardhan R.P."/>
            <person name="Pitluck S."/>
            <person name="Pritham E.J."/>
            <person name="Rechtsteiner A."/>
            <person name="Rho M."/>
            <person name="Rogozin I.B."/>
            <person name="Sakarya O."/>
            <person name="Salamov A."/>
            <person name="Schaack S."/>
            <person name="Shapiro H."/>
            <person name="Shiga Y."/>
            <person name="Skalitzky C."/>
            <person name="Smith Z."/>
            <person name="Souvorov A."/>
            <person name="Sung W."/>
            <person name="Tang Z."/>
            <person name="Tsuchiya D."/>
            <person name="Tu H."/>
            <person name="Vos H."/>
            <person name="Wang M."/>
            <person name="Wolf Y.I."/>
            <person name="Yamagata H."/>
            <person name="Yamada T."/>
            <person name="Ye Y."/>
            <person name="Shaw J.R."/>
            <person name="Andrews J."/>
            <person name="Crease T.J."/>
            <person name="Tang H."/>
            <person name="Lucas S.M."/>
            <person name="Robertson H.M."/>
            <person name="Bork P."/>
            <person name="Koonin E.V."/>
            <person name="Zdobnov E.M."/>
            <person name="Grigoriev I.V."/>
            <person name="Lynch M."/>
            <person name="Boore J.L."/>
        </authorList>
    </citation>
    <scope>NUCLEOTIDE SEQUENCE [LARGE SCALE GENOMIC DNA]</scope>
</reference>
<dbReference type="GO" id="GO:0005886">
    <property type="term" value="C:plasma membrane"/>
    <property type="evidence" value="ECO:0000318"/>
    <property type="project" value="GO_Central"/>
</dbReference>
<evidence type="ECO:0008006" key="8">
    <source>
        <dbReference type="Google" id="ProtNLM"/>
    </source>
</evidence>
<organism evidence="6 7">
    <name type="scientific">Daphnia pulex</name>
    <name type="common">Water flea</name>
    <dbReference type="NCBI Taxonomy" id="6669"/>
    <lineage>
        <taxon>Eukaryota</taxon>
        <taxon>Metazoa</taxon>
        <taxon>Ecdysozoa</taxon>
        <taxon>Arthropoda</taxon>
        <taxon>Crustacea</taxon>
        <taxon>Branchiopoda</taxon>
        <taxon>Diplostraca</taxon>
        <taxon>Cladocera</taxon>
        <taxon>Anomopoda</taxon>
        <taxon>Daphniidae</taxon>
        <taxon>Daphnia</taxon>
    </lineage>
</organism>
<accession>E9G4Q4</accession>
<dbReference type="SUPFAM" id="SSF49854">
    <property type="entry name" value="Spermadhesin, CUB domain"/>
    <property type="match status" value="1"/>
</dbReference>
<feature type="signal peptide" evidence="3">
    <location>
        <begin position="1"/>
        <end position="21"/>
    </location>
</feature>
<dbReference type="PROSITE" id="PS50060">
    <property type="entry name" value="MAM_2"/>
    <property type="match status" value="1"/>
</dbReference>
<feature type="domain" description="MAM" evidence="5">
    <location>
        <begin position="51"/>
        <end position="229"/>
    </location>
</feature>
<evidence type="ECO:0000256" key="2">
    <source>
        <dbReference type="PROSITE-ProRule" id="PRU00059"/>
    </source>
</evidence>